<dbReference type="InterPro" id="IPR033739">
    <property type="entry name" value="M10A_MMP"/>
</dbReference>
<feature type="repeat" description="Hemopexin" evidence="11">
    <location>
        <begin position="263"/>
        <end position="311"/>
    </location>
</feature>
<dbReference type="Pfam" id="PF00045">
    <property type="entry name" value="Hemopexin"/>
    <property type="match status" value="1"/>
</dbReference>
<name>A0A151P7G0_ALLMI</name>
<evidence type="ECO:0000313" key="14">
    <source>
        <dbReference type="Proteomes" id="UP000050525"/>
    </source>
</evidence>
<evidence type="ECO:0000256" key="2">
    <source>
        <dbReference type="ARBA" id="ARBA00022670"/>
    </source>
</evidence>
<dbReference type="GO" id="GO:0030574">
    <property type="term" value="P:collagen catabolic process"/>
    <property type="evidence" value="ECO:0007669"/>
    <property type="project" value="TreeGrafter"/>
</dbReference>
<feature type="binding site" evidence="10">
    <location>
        <position position="195"/>
    </location>
    <ligand>
        <name>Zn(2+)</name>
        <dbReference type="ChEBI" id="CHEBI:29105"/>
        <label>2</label>
        <note>catalytic</note>
    </ligand>
</feature>
<evidence type="ECO:0000256" key="6">
    <source>
        <dbReference type="ARBA" id="ARBA00022833"/>
    </source>
</evidence>
<keyword evidence="14" id="KW-1185">Reference proteome</keyword>
<accession>A0A151P7G0</accession>
<evidence type="ECO:0000256" key="1">
    <source>
        <dbReference type="ARBA" id="ARBA00010370"/>
    </source>
</evidence>
<dbReference type="Pfam" id="PF00413">
    <property type="entry name" value="Peptidase_M10"/>
    <property type="match status" value="1"/>
</dbReference>
<keyword evidence="7 10" id="KW-0106">Calcium</keyword>
<dbReference type="InterPro" id="IPR018487">
    <property type="entry name" value="Hemopexin-like_repeat"/>
</dbReference>
<feature type="binding site" evidence="10">
    <location>
        <position position="269"/>
    </location>
    <ligand>
        <name>Ca(2+)</name>
        <dbReference type="ChEBI" id="CHEBI:29108"/>
        <label>5</label>
    </ligand>
</feature>
<evidence type="ECO:0000256" key="4">
    <source>
        <dbReference type="ARBA" id="ARBA00022729"/>
    </source>
</evidence>
<feature type="binding site" evidence="10">
    <location>
        <position position="146"/>
    </location>
    <ligand>
        <name>Ca(2+)</name>
        <dbReference type="ChEBI" id="CHEBI:29108"/>
        <label>3</label>
    </ligand>
</feature>
<feature type="binding site" evidence="10">
    <location>
        <position position="145"/>
    </location>
    <ligand>
        <name>Ca(2+)</name>
        <dbReference type="ChEBI" id="CHEBI:29108"/>
        <label>3</label>
    </ligand>
</feature>
<feature type="binding site" evidence="10">
    <location>
        <position position="191"/>
    </location>
    <ligand>
        <name>Zn(2+)</name>
        <dbReference type="ChEBI" id="CHEBI:29105"/>
        <label>2</label>
        <note>catalytic</note>
    </ligand>
</feature>
<comment type="cofactor">
    <cofactor evidence="10">
        <name>Zn(2+)</name>
        <dbReference type="ChEBI" id="CHEBI:29105"/>
    </cofactor>
    <text evidence="10">Binds 2 Zn(2+) ions per subunit.</text>
</comment>
<proteinExistence type="inferred from homology"/>
<dbReference type="GO" id="GO:0006508">
    <property type="term" value="P:proteolysis"/>
    <property type="evidence" value="ECO:0007669"/>
    <property type="project" value="UniProtKB-KW"/>
</dbReference>
<dbReference type="GO" id="GO:0008270">
    <property type="term" value="F:zinc ion binding"/>
    <property type="evidence" value="ECO:0007669"/>
    <property type="project" value="InterPro"/>
</dbReference>
<comment type="caution">
    <text evidence="13">The sequence shown here is derived from an EMBL/GenBank/DDBJ whole genome shotgun (WGS) entry which is preliminary data.</text>
</comment>
<protein>
    <submittedName>
        <fullName evidence="13">Matrix metalloproteinase-20-like</fullName>
    </submittedName>
</protein>
<feature type="binding site" evidence="10">
    <location>
        <position position="209"/>
    </location>
    <ligand>
        <name>Zn(2+)</name>
        <dbReference type="ChEBI" id="CHEBI:29105"/>
        <label>2</label>
        <note>catalytic</note>
    </ligand>
</feature>
<evidence type="ECO:0000256" key="10">
    <source>
        <dbReference type="PIRSR" id="PIRSR621190-2"/>
    </source>
</evidence>
<keyword evidence="2" id="KW-0645">Protease</keyword>
<feature type="binding site" evidence="10">
    <location>
        <position position="165"/>
    </location>
    <ligand>
        <name>Ca(2+)</name>
        <dbReference type="ChEBI" id="CHEBI:29108"/>
        <label>2</label>
    </ligand>
</feature>
<dbReference type="AlphaFoldDB" id="A0A151P7G0"/>
<feature type="domain" description="Peptidase metallopeptidase" evidence="12">
    <location>
        <begin position="80"/>
        <end position="237"/>
    </location>
</feature>
<dbReference type="PANTHER" id="PTHR10201:SF291">
    <property type="entry name" value="MATRIX METALLOPROTEINASE 1, ISOFORM C-RELATED"/>
    <property type="match status" value="1"/>
</dbReference>
<evidence type="ECO:0000256" key="3">
    <source>
        <dbReference type="ARBA" id="ARBA00022723"/>
    </source>
</evidence>
<dbReference type="InterPro" id="IPR001818">
    <property type="entry name" value="Pept_M10_metallopeptidase"/>
</dbReference>
<feature type="binding site" evidence="10">
    <location>
        <position position="201"/>
    </location>
    <ligand>
        <name>Zn(2+)</name>
        <dbReference type="ChEBI" id="CHEBI:29105"/>
        <label>2</label>
        <note>catalytic</note>
    </ligand>
</feature>
<sequence>MENLLADMKTVWIVLFILSNSGYYICMALQSEHGGTNQHDLMYAKDPGEAWWAPTTARPTWPRSPSWKPHLGLLAWEHVVAPRWNHRIQNYTNKLKHEEVEQVVETSLKVWSDVTPLNFVRKHSGDADIMITFASKEHGDFFPFDGPRGILGHAYGPEEEAIGGDVHLDEDEFWTTGYVKKGYDLFSVVAHEFGHSLGLGHSKDPNALMYPKYKFFESKGFQLSHDDLTAIQSLYALKYWIMNTLTMEISMHSIYDLGFFITVTHIDAAVYIKRRKKTFFFVGDEFWSFDEVLKMMEPGYPKKMQDGFPGINGTVNAAFEWAGFMYIFVDSDVYAYHYEEKKILFSIKANAWFRC</sequence>
<dbReference type="InterPro" id="IPR006026">
    <property type="entry name" value="Peptidase_Metallo"/>
</dbReference>
<dbReference type="SUPFAM" id="SSF50923">
    <property type="entry name" value="Hemopexin-like domain"/>
    <property type="match status" value="1"/>
</dbReference>
<dbReference type="InterPro" id="IPR036375">
    <property type="entry name" value="Hemopexin-like_dom_sf"/>
</dbReference>
<dbReference type="PANTHER" id="PTHR10201">
    <property type="entry name" value="MATRIX METALLOPROTEINASE"/>
    <property type="match status" value="1"/>
</dbReference>
<feature type="binding site" evidence="10">
    <location>
        <position position="138"/>
    </location>
    <ligand>
        <name>Zn(2+)</name>
        <dbReference type="ChEBI" id="CHEBI:29105"/>
        <label>1</label>
    </ligand>
</feature>
<dbReference type="Gene3D" id="3.40.390.10">
    <property type="entry name" value="Collagenase (Catalytic Domain)"/>
    <property type="match status" value="1"/>
</dbReference>
<feature type="binding site" evidence="10">
    <location>
        <position position="128"/>
    </location>
    <ligand>
        <name>Ca(2+)</name>
        <dbReference type="ChEBI" id="CHEBI:29108"/>
        <label>2</label>
    </ligand>
</feature>
<dbReference type="PROSITE" id="PS51642">
    <property type="entry name" value="HEMOPEXIN_2"/>
    <property type="match status" value="1"/>
</dbReference>
<evidence type="ECO:0000256" key="5">
    <source>
        <dbReference type="ARBA" id="ARBA00022801"/>
    </source>
</evidence>
<evidence type="ECO:0000256" key="7">
    <source>
        <dbReference type="ARBA" id="ARBA00022837"/>
    </source>
</evidence>
<feature type="active site" evidence="9">
    <location>
        <position position="192"/>
    </location>
</feature>
<evidence type="ECO:0000256" key="8">
    <source>
        <dbReference type="ARBA" id="ARBA00023049"/>
    </source>
</evidence>
<dbReference type="GO" id="GO:0030198">
    <property type="term" value="P:extracellular matrix organization"/>
    <property type="evidence" value="ECO:0007669"/>
    <property type="project" value="TreeGrafter"/>
</dbReference>
<dbReference type="STRING" id="8496.A0A151P7G0"/>
<evidence type="ECO:0000259" key="12">
    <source>
        <dbReference type="SMART" id="SM00235"/>
    </source>
</evidence>
<evidence type="ECO:0000313" key="13">
    <source>
        <dbReference type="EMBL" id="KYO44963.1"/>
    </source>
</evidence>
<keyword evidence="6 10" id="KW-0862">Zinc</keyword>
<keyword evidence="4" id="KW-0732">Signal</keyword>
<dbReference type="Gene3D" id="2.110.10.10">
    <property type="entry name" value="Hemopexin-like domain"/>
    <property type="match status" value="1"/>
</dbReference>
<feature type="binding site" evidence="10">
    <location>
        <position position="167"/>
    </location>
    <ligand>
        <name>Zn(2+)</name>
        <dbReference type="ChEBI" id="CHEBI:29105"/>
        <label>1</label>
    </ligand>
</feature>
<evidence type="ECO:0000256" key="11">
    <source>
        <dbReference type="PROSITE-ProRule" id="PRU01011"/>
    </source>
</evidence>
<comment type="cofactor">
    <cofactor evidence="10">
        <name>Ca(2+)</name>
        <dbReference type="ChEBI" id="CHEBI:29108"/>
    </cofactor>
    <text evidence="10">Can bind about 5 Ca(2+) ions per subunit.</text>
</comment>
<feature type="binding site" evidence="10">
    <location>
        <position position="140"/>
    </location>
    <ligand>
        <name>Zn(2+)</name>
        <dbReference type="ChEBI" id="CHEBI:29105"/>
        <label>1</label>
    </ligand>
</feature>
<dbReference type="GO" id="GO:0031012">
    <property type="term" value="C:extracellular matrix"/>
    <property type="evidence" value="ECO:0007669"/>
    <property type="project" value="InterPro"/>
</dbReference>
<dbReference type="InterPro" id="IPR021190">
    <property type="entry name" value="Pept_M10A"/>
</dbReference>
<keyword evidence="8" id="KW-0482">Metalloprotease</keyword>
<feature type="binding site" evidence="10">
    <location>
        <position position="172"/>
    </location>
    <ligand>
        <name>Ca(2+)</name>
        <dbReference type="ChEBI" id="CHEBI:29108"/>
        <label>1</label>
    </ligand>
</feature>
<dbReference type="GO" id="GO:0004222">
    <property type="term" value="F:metalloendopeptidase activity"/>
    <property type="evidence" value="ECO:0007669"/>
    <property type="project" value="InterPro"/>
</dbReference>
<dbReference type="CDD" id="cd04278">
    <property type="entry name" value="ZnMc_MMP"/>
    <property type="match status" value="1"/>
</dbReference>
<feature type="binding site" evidence="10">
    <location>
        <position position="169"/>
    </location>
    <ligand>
        <name>Ca(2+)</name>
        <dbReference type="ChEBI" id="CHEBI:29108"/>
        <label>3</label>
    </ligand>
</feature>
<reference evidence="13 14" key="1">
    <citation type="journal article" date="2012" name="Genome Biol.">
        <title>Sequencing three crocodilian genomes to illuminate the evolution of archosaurs and amniotes.</title>
        <authorList>
            <person name="St John J.A."/>
            <person name="Braun E.L."/>
            <person name="Isberg S.R."/>
            <person name="Miles L.G."/>
            <person name="Chong A.Y."/>
            <person name="Gongora J."/>
            <person name="Dalzell P."/>
            <person name="Moran C."/>
            <person name="Bed'hom B."/>
            <person name="Abzhanov A."/>
            <person name="Burgess S.C."/>
            <person name="Cooksey A.M."/>
            <person name="Castoe T.A."/>
            <person name="Crawford N.G."/>
            <person name="Densmore L.D."/>
            <person name="Drew J.C."/>
            <person name="Edwards S.V."/>
            <person name="Faircloth B.C."/>
            <person name="Fujita M.K."/>
            <person name="Greenwold M.J."/>
            <person name="Hoffmann F.G."/>
            <person name="Howard J.M."/>
            <person name="Iguchi T."/>
            <person name="Janes D.E."/>
            <person name="Khan S.Y."/>
            <person name="Kohno S."/>
            <person name="de Koning A.J."/>
            <person name="Lance S.L."/>
            <person name="McCarthy F.M."/>
            <person name="McCormack J.E."/>
            <person name="Merchant M.E."/>
            <person name="Peterson D.G."/>
            <person name="Pollock D.D."/>
            <person name="Pourmand N."/>
            <person name="Raney B.J."/>
            <person name="Roessler K.A."/>
            <person name="Sanford J.R."/>
            <person name="Sawyer R.H."/>
            <person name="Schmidt C.J."/>
            <person name="Triplett E.W."/>
            <person name="Tuberville T.D."/>
            <person name="Venegas-Anaya M."/>
            <person name="Howard J.T."/>
            <person name="Jarvis E.D."/>
            <person name="Guillette L.J.Jr."/>
            <person name="Glenn T.C."/>
            <person name="Green R.E."/>
            <person name="Ray D.A."/>
        </authorList>
    </citation>
    <scope>NUCLEOTIDE SEQUENCE [LARGE SCALE GENOMIC DNA]</scope>
    <source>
        <strain evidence="13">KSC_2009_1</strain>
    </source>
</reference>
<dbReference type="SMART" id="SM00120">
    <property type="entry name" value="HX"/>
    <property type="match status" value="2"/>
</dbReference>
<feature type="binding site" evidence="10">
    <location>
        <position position="172"/>
    </location>
    <ligand>
        <name>Ca(2+)</name>
        <dbReference type="ChEBI" id="CHEBI:29108"/>
        <label>3</label>
    </ligand>
</feature>
<comment type="similarity">
    <text evidence="1">Belongs to the peptidase M10A family.</text>
</comment>
<evidence type="ECO:0000256" key="9">
    <source>
        <dbReference type="PIRSR" id="PIRSR621190-1"/>
    </source>
</evidence>
<dbReference type="SUPFAM" id="SSF55486">
    <property type="entry name" value="Metalloproteases ('zincins'), catalytic domain"/>
    <property type="match status" value="1"/>
</dbReference>
<feature type="binding site" evidence="10">
    <location>
        <position position="153"/>
    </location>
    <ligand>
        <name>Zn(2+)</name>
        <dbReference type="ChEBI" id="CHEBI:29105"/>
        <label>1</label>
    </ligand>
</feature>
<feature type="binding site" evidence="10">
    <location>
        <position position="163"/>
    </location>
    <ligand>
        <name>Ca(2+)</name>
        <dbReference type="ChEBI" id="CHEBI:29108"/>
        <label>2</label>
    </ligand>
</feature>
<keyword evidence="3 10" id="KW-0479">Metal-binding</keyword>
<dbReference type="Proteomes" id="UP000050525">
    <property type="component" value="Unassembled WGS sequence"/>
</dbReference>
<keyword evidence="5" id="KW-0378">Hydrolase</keyword>
<dbReference type="SMART" id="SM00235">
    <property type="entry name" value="ZnMc"/>
    <property type="match status" value="1"/>
</dbReference>
<dbReference type="PRINTS" id="PR00138">
    <property type="entry name" value="MATRIXIN"/>
</dbReference>
<dbReference type="InterPro" id="IPR024079">
    <property type="entry name" value="MetalloPept_cat_dom_sf"/>
</dbReference>
<gene>
    <name evidence="13" type="ORF">Y1Q_0023022</name>
</gene>
<dbReference type="EMBL" id="AKHW03000640">
    <property type="protein sequence ID" value="KYO44963.1"/>
    <property type="molecule type" value="Genomic_DNA"/>
</dbReference>
<organism evidence="13 14">
    <name type="scientific">Alligator mississippiensis</name>
    <name type="common">American alligator</name>
    <dbReference type="NCBI Taxonomy" id="8496"/>
    <lineage>
        <taxon>Eukaryota</taxon>
        <taxon>Metazoa</taxon>
        <taxon>Chordata</taxon>
        <taxon>Craniata</taxon>
        <taxon>Vertebrata</taxon>
        <taxon>Euteleostomi</taxon>
        <taxon>Archelosauria</taxon>
        <taxon>Archosauria</taxon>
        <taxon>Crocodylia</taxon>
        <taxon>Alligatoridae</taxon>
        <taxon>Alligatorinae</taxon>
        <taxon>Alligator</taxon>
    </lineage>
</organism>